<dbReference type="Pfam" id="PF24548">
    <property type="entry name" value="EF_EFCAB10_C"/>
    <property type="match status" value="1"/>
</dbReference>
<dbReference type="GO" id="GO:0005509">
    <property type="term" value="F:calcium ion binding"/>
    <property type="evidence" value="ECO:0007669"/>
    <property type="project" value="InterPro"/>
</dbReference>
<dbReference type="CDD" id="cd22976">
    <property type="entry name" value="DD_EFCAB10"/>
    <property type="match status" value="1"/>
</dbReference>
<accession>A0A2K5PQX8</accession>
<evidence type="ECO:0000313" key="2">
    <source>
        <dbReference type="Ensembl" id="ENSCCAP00000006058.1"/>
    </source>
</evidence>
<evidence type="ECO:0000313" key="3">
    <source>
        <dbReference type="Proteomes" id="UP000233040"/>
    </source>
</evidence>
<keyword evidence="3" id="KW-1185">Reference proteome</keyword>
<dbReference type="InterPro" id="IPR002048">
    <property type="entry name" value="EF_hand_dom"/>
</dbReference>
<gene>
    <name evidence="2" type="primary">EFCAB10</name>
</gene>
<dbReference type="GeneTree" id="ENSGT00940000154487"/>
<reference evidence="2" key="1">
    <citation type="submission" date="2025-08" db="UniProtKB">
        <authorList>
            <consortium name="Ensembl"/>
        </authorList>
    </citation>
    <scope>IDENTIFICATION</scope>
</reference>
<proteinExistence type="predicted"/>
<organism evidence="2 3">
    <name type="scientific">Cebus imitator</name>
    <name type="common">Panamanian white-faced capuchin</name>
    <name type="synonym">Cebus capucinus imitator</name>
    <dbReference type="NCBI Taxonomy" id="2715852"/>
    <lineage>
        <taxon>Eukaryota</taxon>
        <taxon>Metazoa</taxon>
        <taxon>Chordata</taxon>
        <taxon>Craniata</taxon>
        <taxon>Vertebrata</taxon>
        <taxon>Euteleostomi</taxon>
        <taxon>Mammalia</taxon>
        <taxon>Eutheria</taxon>
        <taxon>Euarchontoglires</taxon>
        <taxon>Primates</taxon>
        <taxon>Haplorrhini</taxon>
        <taxon>Platyrrhini</taxon>
        <taxon>Cebidae</taxon>
        <taxon>Cebinae</taxon>
        <taxon>Cebus</taxon>
    </lineage>
</organism>
<dbReference type="InterPro" id="IPR039879">
    <property type="entry name" value="EFC10"/>
</dbReference>
<dbReference type="STRING" id="9516.ENSCCAP00000006058"/>
<reference evidence="2" key="2">
    <citation type="submission" date="2025-09" db="UniProtKB">
        <authorList>
            <consortium name="Ensembl"/>
        </authorList>
    </citation>
    <scope>IDENTIFICATION</scope>
</reference>
<name>A0A2K5PQX8_CEBIM</name>
<dbReference type="PANTHER" id="PTHR21847">
    <property type="entry name" value="EF-HAND CALCIUM-BINDING DOMAIN-CONTAINING PROTEIN 10"/>
    <property type="match status" value="1"/>
</dbReference>
<protein>
    <submittedName>
        <fullName evidence="2">EF-hand calcium binding domain 10</fullName>
    </submittedName>
</protein>
<dbReference type="InterPro" id="IPR049760">
    <property type="entry name" value="DD_EFCAB10"/>
</dbReference>
<sequence>METRSRELQAAEYLEKHRIKELVSYLTSALLFFRPEKPREYLISLLERLRIAKVTGVAFPFFMDNSNVVSMFEMMDSSNRGTISFVQYKEALKTLGLCTEDEDLEDDGHRITLEQFKDEVNKRITEIWSAF</sequence>
<dbReference type="PANTHER" id="PTHR21847:SF1">
    <property type="entry name" value="EF-HAND CALCIUM-BINDING DOMAIN-CONTAINING PROTEIN 10"/>
    <property type="match status" value="1"/>
</dbReference>
<evidence type="ECO:0000259" key="1">
    <source>
        <dbReference type="PROSITE" id="PS50222"/>
    </source>
</evidence>
<dbReference type="PROSITE" id="PS50222">
    <property type="entry name" value="EF_HAND_2"/>
    <property type="match status" value="1"/>
</dbReference>
<dbReference type="InterPro" id="IPR056587">
    <property type="entry name" value="EF_EFCAB10_C"/>
</dbReference>
<dbReference type="OMA" id="SMLLFYR"/>
<dbReference type="Ensembl" id="ENSCCAT00000023421.1">
    <property type="protein sequence ID" value="ENSCCAP00000006058.1"/>
    <property type="gene ID" value="ENSCCAG00000020794.1"/>
</dbReference>
<feature type="domain" description="EF-hand" evidence="1">
    <location>
        <begin position="63"/>
        <end position="98"/>
    </location>
</feature>
<dbReference type="AlphaFoldDB" id="A0A2K5PQX8"/>
<dbReference type="Gene3D" id="1.10.238.10">
    <property type="entry name" value="EF-hand"/>
    <property type="match status" value="1"/>
</dbReference>
<dbReference type="Proteomes" id="UP000233040">
    <property type="component" value="Unassembled WGS sequence"/>
</dbReference>